<dbReference type="InterPro" id="IPR005467">
    <property type="entry name" value="His_kinase_dom"/>
</dbReference>
<name>A0A2M9G4W2_9PROT</name>
<keyword evidence="6" id="KW-0472">Membrane</keyword>
<feature type="transmembrane region" description="Helical" evidence="6">
    <location>
        <begin position="251"/>
        <end position="273"/>
    </location>
</feature>
<sequence>MPLASWKRSSVRSLSIWFVALSTITLAVAVTLSFLLIHLQDRNSRSVSESLVRGDIDRRMRELNQLLLDYGYWDQAVANIVHDFDPEWIDSEFGEYLHRQGGIDVVQVVDGQDRTVLRVTAGVRQDPAAAAAPGPDRMALARAARASADDAEPEPAAGFTFEDGALSMTAALRMTSYDAENDYSTDHVLLFSRLVDEEMLASLEAANLVRNMRISRQPAEGAETSIPLAHYGAGADPHLIWRPALPGRRMIPAAIIGLTVFACVLAVIGFVFARQLGAHARQLTEARAAAEAANRMKSDFLAGMSHELRTPLNAVIGFSDIIRNQYLGPVGNPRYLEYAGDIRESGAHLLSLVDDLLDLSRIEAGKLELRSEPLDLEDLTRQAIRLVGHLAEEKDIELSWSADDDAKTGQGDAKAVRQILVNLLNNALKFTPEGGRVRCAITRTGPAAIEIAISDNGIGIGETDIPRVLEPFVQVDAVADGKLRGTGLGLPLAQRLAVLMGGTLRLESELGAGTTVRVGLPAAEAGSGERGQTAAHSA</sequence>
<keyword evidence="3" id="KW-0597">Phosphoprotein</keyword>
<dbReference type="GO" id="GO:0009927">
    <property type="term" value="F:histidine phosphotransfer kinase activity"/>
    <property type="evidence" value="ECO:0007669"/>
    <property type="project" value="TreeGrafter"/>
</dbReference>
<dbReference type="Proteomes" id="UP000229498">
    <property type="component" value="Unassembled WGS sequence"/>
</dbReference>
<dbReference type="GO" id="GO:0005886">
    <property type="term" value="C:plasma membrane"/>
    <property type="evidence" value="ECO:0007669"/>
    <property type="project" value="TreeGrafter"/>
</dbReference>
<comment type="caution">
    <text evidence="8">The sequence shown here is derived from an EMBL/GenBank/DDBJ whole genome shotgun (WGS) entry which is preliminary data.</text>
</comment>
<dbReference type="SUPFAM" id="SSF55874">
    <property type="entry name" value="ATPase domain of HSP90 chaperone/DNA topoisomerase II/histidine kinase"/>
    <property type="match status" value="1"/>
</dbReference>
<dbReference type="PROSITE" id="PS50109">
    <property type="entry name" value="HIS_KIN"/>
    <property type="match status" value="1"/>
</dbReference>
<dbReference type="AlphaFoldDB" id="A0A2M9G4W2"/>
<evidence type="ECO:0000256" key="5">
    <source>
        <dbReference type="ARBA" id="ARBA00022777"/>
    </source>
</evidence>
<evidence type="ECO:0000256" key="1">
    <source>
        <dbReference type="ARBA" id="ARBA00000085"/>
    </source>
</evidence>
<protein>
    <recommendedName>
        <fullName evidence="2">histidine kinase</fullName>
        <ecNumber evidence="2">2.7.13.3</ecNumber>
    </recommendedName>
</protein>
<keyword evidence="5" id="KW-0418">Kinase</keyword>
<dbReference type="SUPFAM" id="SSF47384">
    <property type="entry name" value="Homodimeric domain of signal transducing histidine kinase"/>
    <property type="match status" value="1"/>
</dbReference>
<dbReference type="RefSeq" id="WP_109794225.1">
    <property type="nucleotide sequence ID" value="NZ_PHIG01000018.1"/>
</dbReference>
<dbReference type="InterPro" id="IPR004358">
    <property type="entry name" value="Sig_transdc_His_kin-like_C"/>
</dbReference>
<organism evidence="8 9">
    <name type="scientific">Minwuia thermotolerans</name>
    <dbReference type="NCBI Taxonomy" id="2056226"/>
    <lineage>
        <taxon>Bacteria</taxon>
        <taxon>Pseudomonadati</taxon>
        <taxon>Pseudomonadota</taxon>
        <taxon>Alphaproteobacteria</taxon>
        <taxon>Minwuiales</taxon>
        <taxon>Minwuiaceae</taxon>
        <taxon>Minwuia</taxon>
    </lineage>
</organism>
<dbReference type="Pfam" id="PF00512">
    <property type="entry name" value="HisKA"/>
    <property type="match status" value="1"/>
</dbReference>
<feature type="transmembrane region" description="Helical" evidence="6">
    <location>
        <begin position="16"/>
        <end position="37"/>
    </location>
</feature>
<keyword evidence="9" id="KW-1185">Reference proteome</keyword>
<dbReference type="Pfam" id="PF02518">
    <property type="entry name" value="HATPase_c"/>
    <property type="match status" value="1"/>
</dbReference>
<keyword evidence="6" id="KW-1133">Transmembrane helix</keyword>
<dbReference type="PRINTS" id="PR00344">
    <property type="entry name" value="BCTRLSENSOR"/>
</dbReference>
<dbReference type="GO" id="GO:0000155">
    <property type="term" value="F:phosphorelay sensor kinase activity"/>
    <property type="evidence" value="ECO:0007669"/>
    <property type="project" value="InterPro"/>
</dbReference>
<dbReference type="Gene3D" id="3.30.565.10">
    <property type="entry name" value="Histidine kinase-like ATPase, C-terminal domain"/>
    <property type="match status" value="1"/>
</dbReference>
<evidence type="ECO:0000256" key="2">
    <source>
        <dbReference type="ARBA" id="ARBA00012438"/>
    </source>
</evidence>
<evidence type="ECO:0000256" key="3">
    <source>
        <dbReference type="ARBA" id="ARBA00022553"/>
    </source>
</evidence>
<evidence type="ECO:0000259" key="7">
    <source>
        <dbReference type="PROSITE" id="PS50109"/>
    </source>
</evidence>
<gene>
    <name evidence="8" type="ORF">CVT23_05125</name>
</gene>
<dbReference type="SMART" id="SM00388">
    <property type="entry name" value="HisKA"/>
    <property type="match status" value="1"/>
</dbReference>
<dbReference type="InterPro" id="IPR036890">
    <property type="entry name" value="HATPase_C_sf"/>
</dbReference>
<proteinExistence type="predicted"/>
<dbReference type="OrthoDB" id="9813151at2"/>
<dbReference type="PANTHER" id="PTHR43047">
    <property type="entry name" value="TWO-COMPONENT HISTIDINE PROTEIN KINASE"/>
    <property type="match status" value="1"/>
</dbReference>
<dbReference type="Pfam" id="PF05228">
    <property type="entry name" value="CHASE4"/>
    <property type="match status" value="1"/>
</dbReference>
<dbReference type="SMART" id="SM00387">
    <property type="entry name" value="HATPase_c"/>
    <property type="match status" value="1"/>
</dbReference>
<reference evidence="8 9" key="1">
    <citation type="submission" date="2017-11" db="EMBL/GenBank/DDBJ databases">
        <title>Draft genome sequence of Rhizobiales bacterium SY3-13.</title>
        <authorList>
            <person name="Sun C."/>
        </authorList>
    </citation>
    <scope>NUCLEOTIDE SEQUENCE [LARGE SCALE GENOMIC DNA]</scope>
    <source>
        <strain evidence="8 9">SY3-13</strain>
    </source>
</reference>
<dbReference type="InterPro" id="IPR003661">
    <property type="entry name" value="HisK_dim/P_dom"/>
</dbReference>
<feature type="domain" description="Histidine kinase" evidence="7">
    <location>
        <begin position="303"/>
        <end position="524"/>
    </location>
</feature>
<evidence type="ECO:0000256" key="6">
    <source>
        <dbReference type="SAM" id="Phobius"/>
    </source>
</evidence>
<dbReference type="CDD" id="cd00082">
    <property type="entry name" value="HisKA"/>
    <property type="match status" value="1"/>
</dbReference>
<comment type="catalytic activity">
    <reaction evidence="1">
        <text>ATP + protein L-histidine = ADP + protein N-phospho-L-histidine.</text>
        <dbReference type="EC" id="2.7.13.3"/>
    </reaction>
</comment>
<keyword evidence="4" id="KW-0808">Transferase</keyword>
<dbReference type="PANTHER" id="PTHR43047:SF63">
    <property type="entry name" value="HISTIDINE KINASE"/>
    <property type="match status" value="1"/>
</dbReference>
<dbReference type="Gene3D" id="1.10.287.130">
    <property type="match status" value="1"/>
</dbReference>
<dbReference type="InterPro" id="IPR036097">
    <property type="entry name" value="HisK_dim/P_sf"/>
</dbReference>
<dbReference type="EMBL" id="PHIG01000018">
    <property type="protein sequence ID" value="PJK30753.1"/>
    <property type="molecule type" value="Genomic_DNA"/>
</dbReference>
<accession>A0A2M9G4W2</accession>
<evidence type="ECO:0000256" key="4">
    <source>
        <dbReference type="ARBA" id="ARBA00022679"/>
    </source>
</evidence>
<evidence type="ECO:0000313" key="9">
    <source>
        <dbReference type="Proteomes" id="UP000229498"/>
    </source>
</evidence>
<evidence type="ECO:0000313" key="8">
    <source>
        <dbReference type="EMBL" id="PJK30753.1"/>
    </source>
</evidence>
<dbReference type="InterPro" id="IPR007892">
    <property type="entry name" value="CHASE4"/>
</dbReference>
<keyword evidence="6" id="KW-0812">Transmembrane</keyword>
<dbReference type="EC" id="2.7.13.3" evidence="2"/>
<dbReference type="InterPro" id="IPR003594">
    <property type="entry name" value="HATPase_dom"/>
</dbReference>